<evidence type="ECO:0000313" key="4">
    <source>
        <dbReference type="Proteomes" id="UP001595616"/>
    </source>
</evidence>
<dbReference type="EMBL" id="JBHRYQ010000001">
    <property type="protein sequence ID" value="MFC3812543.1"/>
    <property type="molecule type" value="Genomic_DNA"/>
</dbReference>
<dbReference type="Proteomes" id="UP001595616">
    <property type="component" value="Unassembled WGS sequence"/>
</dbReference>
<dbReference type="Pfam" id="PF06439">
    <property type="entry name" value="3keto-disac_hyd"/>
    <property type="match status" value="1"/>
</dbReference>
<evidence type="ECO:0000313" key="3">
    <source>
        <dbReference type="EMBL" id="MFC3812543.1"/>
    </source>
</evidence>
<name>A0ABV7Z2A3_9BACT</name>
<feature type="signal peptide" evidence="1">
    <location>
        <begin position="1"/>
        <end position="22"/>
    </location>
</feature>
<evidence type="ECO:0000259" key="2">
    <source>
        <dbReference type="Pfam" id="PF06439"/>
    </source>
</evidence>
<dbReference type="InterPro" id="IPR010496">
    <property type="entry name" value="AL/BT2_dom"/>
</dbReference>
<dbReference type="Gene3D" id="2.60.120.560">
    <property type="entry name" value="Exo-inulinase, domain 1"/>
    <property type="match status" value="1"/>
</dbReference>
<keyword evidence="4" id="KW-1185">Reference proteome</keyword>
<dbReference type="RefSeq" id="WP_379839425.1">
    <property type="nucleotide sequence ID" value="NZ_JBHRYQ010000001.1"/>
</dbReference>
<feature type="domain" description="3-keto-alpha-glucoside-1,2-lyase/3-keto-2-hydroxy-glucal hydratase" evidence="2">
    <location>
        <begin position="48"/>
        <end position="220"/>
    </location>
</feature>
<reference evidence="4" key="1">
    <citation type="journal article" date="2019" name="Int. J. Syst. Evol. Microbiol.">
        <title>The Global Catalogue of Microorganisms (GCM) 10K type strain sequencing project: providing services to taxonomists for standard genome sequencing and annotation.</title>
        <authorList>
            <consortium name="The Broad Institute Genomics Platform"/>
            <consortium name="The Broad Institute Genome Sequencing Center for Infectious Disease"/>
            <person name="Wu L."/>
            <person name="Ma J."/>
        </authorList>
    </citation>
    <scope>NUCLEOTIDE SEQUENCE [LARGE SCALE GENOMIC DNA]</scope>
    <source>
        <strain evidence="4">CECT 7956</strain>
    </source>
</reference>
<proteinExistence type="predicted"/>
<gene>
    <name evidence="3" type="ORF">ACFOOI_17920</name>
</gene>
<accession>A0ABV7Z2A3</accession>
<feature type="chain" id="PRO_5047499797" evidence="1">
    <location>
        <begin position="23"/>
        <end position="224"/>
    </location>
</feature>
<keyword evidence="1" id="KW-0732">Signal</keyword>
<evidence type="ECO:0000256" key="1">
    <source>
        <dbReference type="SAM" id="SignalP"/>
    </source>
</evidence>
<protein>
    <submittedName>
        <fullName evidence="3">DUF1080 domain-containing protein</fullName>
    </submittedName>
</protein>
<sequence length="224" mass="25377">MKFKVIFSIVAMFIGAVQFVSAQKTKLFSAKHKDTFYGFEPSLGRIENPSDLFNIENKKIHLFGPKPGYLITKDSYKNFELRAQYCWNLDSTITQKPGKKNSGLMYLVPHGTKDTLWPKGFQYQIKEGGTGDFVLLQEVTVDVKGIKTTAGRSVTSARFLDAEKPLGEWNTIVITKSNGVIKQELNGLLVNEGTNPSINEGRILLQFEGYPIDFRKIYIRKKKK</sequence>
<organism evidence="3 4">
    <name type="scientific">Lacihabitans lacunae</name>
    <dbReference type="NCBI Taxonomy" id="1028214"/>
    <lineage>
        <taxon>Bacteria</taxon>
        <taxon>Pseudomonadati</taxon>
        <taxon>Bacteroidota</taxon>
        <taxon>Cytophagia</taxon>
        <taxon>Cytophagales</taxon>
        <taxon>Leadbetterellaceae</taxon>
        <taxon>Lacihabitans</taxon>
    </lineage>
</organism>
<comment type="caution">
    <text evidence="3">The sequence shown here is derived from an EMBL/GenBank/DDBJ whole genome shotgun (WGS) entry which is preliminary data.</text>
</comment>